<dbReference type="Gene3D" id="3.30.70.790">
    <property type="entry name" value="UreE, C-terminal domain"/>
    <property type="match status" value="1"/>
</dbReference>
<feature type="transmembrane region" description="Helical" evidence="1">
    <location>
        <begin position="95"/>
        <end position="115"/>
    </location>
</feature>
<sequence length="249" mass="27493">MILLTWHMLAVLSKNKPFASISIEKGILEAHGIRSWIWDSDGCSWYGEQGAIRCRLVVSSDNIGEAIEILNSDFLALENSEQPKELHAAPSDYLSPPYCGLAMLFGLLAWLFLVFTDAIPPLDLPDFVLAVSSIIRLPFDFIISVETKSLEMLNNPILKFAKIFFILVNILLIVVATCAIIGIRTLRLAGIVLCATILVIMFPWISKSVAIGGIKTLSVCITTPYIPFAVFASIPVGWGLHLIDLYKSR</sequence>
<organism evidence="2">
    <name type="scientific">marine metagenome</name>
    <dbReference type="NCBI Taxonomy" id="408172"/>
    <lineage>
        <taxon>unclassified sequences</taxon>
        <taxon>metagenomes</taxon>
        <taxon>ecological metagenomes</taxon>
    </lineage>
</organism>
<evidence type="ECO:0000313" key="2">
    <source>
        <dbReference type="EMBL" id="SVC49510.1"/>
    </source>
</evidence>
<gene>
    <name evidence="2" type="ORF">METZ01_LOCUS302364</name>
</gene>
<accession>A0A382MLL2</accession>
<evidence type="ECO:0008006" key="3">
    <source>
        <dbReference type="Google" id="ProtNLM"/>
    </source>
</evidence>
<keyword evidence="1" id="KW-0472">Membrane</keyword>
<dbReference type="EMBL" id="UINC01094345">
    <property type="protein sequence ID" value="SVC49510.1"/>
    <property type="molecule type" value="Genomic_DNA"/>
</dbReference>
<feature type="transmembrane region" description="Helical" evidence="1">
    <location>
        <begin position="225"/>
        <end position="246"/>
    </location>
</feature>
<reference evidence="2" key="1">
    <citation type="submission" date="2018-05" db="EMBL/GenBank/DDBJ databases">
        <authorList>
            <person name="Lanie J.A."/>
            <person name="Ng W.-L."/>
            <person name="Kazmierczak K.M."/>
            <person name="Andrzejewski T.M."/>
            <person name="Davidsen T.M."/>
            <person name="Wayne K.J."/>
            <person name="Tettelin H."/>
            <person name="Glass J.I."/>
            <person name="Rusch D."/>
            <person name="Podicherti R."/>
            <person name="Tsui H.-C.T."/>
            <person name="Winkler M.E."/>
        </authorList>
    </citation>
    <scope>NUCLEOTIDE SEQUENCE</scope>
</reference>
<dbReference type="AlphaFoldDB" id="A0A382MLL2"/>
<name>A0A382MLL2_9ZZZZ</name>
<feature type="transmembrane region" description="Helical" evidence="1">
    <location>
        <begin position="188"/>
        <end position="205"/>
    </location>
</feature>
<keyword evidence="1" id="KW-1133">Transmembrane helix</keyword>
<protein>
    <recommendedName>
        <fullName evidence="3">DUF2007 domain-containing protein</fullName>
    </recommendedName>
</protein>
<feature type="non-terminal residue" evidence="2">
    <location>
        <position position="249"/>
    </location>
</feature>
<feature type="transmembrane region" description="Helical" evidence="1">
    <location>
        <begin position="157"/>
        <end position="181"/>
    </location>
</feature>
<keyword evidence="1" id="KW-0812">Transmembrane</keyword>
<evidence type="ECO:0000256" key="1">
    <source>
        <dbReference type="SAM" id="Phobius"/>
    </source>
</evidence>
<proteinExistence type="predicted"/>